<proteinExistence type="predicted"/>
<sequence>MLSAARSPLIIKRSTHSYSRAPNYKGWWSLILKKPTENAETTHPHEGTRTALSIPVAPPPPTLPPSTKEKEIVYLKGEPLLVPAKPDPPDNCCMSGCAHCVWDIYQEDMEEYQAHKAELRSRFEKAGQSIPPSLVSNNKSAAAEVEEEMDPTMKAFLAMERKLGNR</sequence>
<comment type="caution">
    <text evidence="3">The sequence shown here is derived from an EMBL/GenBank/DDBJ whole genome shotgun (WGS) entry which is preliminary data.</text>
</comment>
<dbReference type="Proteomes" id="UP000242180">
    <property type="component" value="Unassembled WGS sequence"/>
</dbReference>
<feature type="compositionally biased region" description="Basic and acidic residues" evidence="1">
    <location>
        <begin position="38"/>
        <end position="48"/>
    </location>
</feature>
<reference evidence="3 4" key="1">
    <citation type="submission" date="2016-07" db="EMBL/GenBank/DDBJ databases">
        <title>Pervasive Adenine N6-methylation of Active Genes in Fungi.</title>
        <authorList>
            <consortium name="DOE Joint Genome Institute"/>
            <person name="Mondo S.J."/>
            <person name="Dannebaum R.O."/>
            <person name="Kuo R.C."/>
            <person name="Labutti K."/>
            <person name="Haridas S."/>
            <person name="Kuo A."/>
            <person name="Salamov A."/>
            <person name="Ahrendt S.R."/>
            <person name="Lipzen A."/>
            <person name="Sullivan W."/>
            <person name="Andreopoulos W.B."/>
            <person name="Clum A."/>
            <person name="Lindquist E."/>
            <person name="Daum C."/>
            <person name="Ramamoorthy G.K."/>
            <person name="Gryganskyi A."/>
            <person name="Culley D."/>
            <person name="Magnuson J.K."/>
            <person name="James T.Y."/>
            <person name="O'Malley M.A."/>
            <person name="Stajich J.E."/>
            <person name="Spatafora J.W."/>
            <person name="Visel A."/>
            <person name="Grigoriev I.V."/>
        </authorList>
    </citation>
    <scope>NUCLEOTIDE SEQUENCE [LARGE SCALE GENOMIC DNA]</scope>
    <source>
        <strain evidence="3 4">NRRL 2496</strain>
    </source>
</reference>
<evidence type="ECO:0000313" key="3">
    <source>
        <dbReference type="EMBL" id="ORY92325.1"/>
    </source>
</evidence>
<accession>A0A1X2H3E9</accession>
<gene>
    <name evidence="3" type="ORF">BCR43DRAFT_498174</name>
</gene>
<evidence type="ECO:0000256" key="1">
    <source>
        <dbReference type="SAM" id="MobiDB-lite"/>
    </source>
</evidence>
<dbReference type="InParanoid" id="A0A1X2H3E9"/>
<evidence type="ECO:0000313" key="4">
    <source>
        <dbReference type="Proteomes" id="UP000242180"/>
    </source>
</evidence>
<name>A0A1X2H3E9_SYNRA</name>
<dbReference type="InterPro" id="IPR039251">
    <property type="entry name" value="OXLD1"/>
</dbReference>
<dbReference type="PANTHER" id="PTHR21193">
    <property type="entry name" value="OXIDOREDUCTASE-LIKE DOMAIN-CONTAINING PROTEIN 1"/>
    <property type="match status" value="1"/>
</dbReference>
<feature type="domain" description="Oxidoreductase-like" evidence="2">
    <location>
        <begin position="81"/>
        <end position="120"/>
    </location>
</feature>
<evidence type="ECO:0000259" key="2">
    <source>
        <dbReference type="Pfam" id="PF09791"/>
    </source>
</evidence>
<dbReference type="InterPro" id="IPR019180">
    <property type="entry name" value="Oxidoreductase-like_N"/>
</dbReference>
<dbReference type="OrthoDB" id="10064411at2759"/>
<organism evidence="3 4">
    <name type="scientific">Syncephalastrum racemosum</name>
    <name type="common">Filamentous fungus</name>
    <dbReference type="NCBI Taxonomy" id="13706"/>
    <lineage>
        <taxon>Eukaryota</taxon>
        <taxon>Fungi</taxon>
        <taxon>Fungi incertae sedis</taxon>
        <taxon>Mucoromycota</taxon>
        <taxon>Mucoromycotina</taxon>
        <taxon>Mucoromycetes</taxon>
        <taxon>Mucorales</taxon>
        <taxon>Syncephalastraceae</taxon>
        <taxon>Syncephalastrum</taxon>
    </lineage>
</organism>
<dbReference type="GO" id="GO:0005739">
    <property type="term" value="C:mitochondrion"/>
    <property type="evidence" value="ECO:0007669"/>
    <property type="project" value="TreeGrafter"/>
</dbReference>
<dbReference type="Pfam" id="PF09791">
    <property type="entry name" value="Oxidored-like"/>
    <property type="match status" value="1"/>
</dbReference>
<keyword evidence="4" id="KW-1185">Reference proteome</keyword>
<dbReference type="EMBL" id="MCGN01000010">
    <property type="protein sequence ID" value="ORY92325.1"/>
    <property type="molecule type" value="Genomic_DNA"/>
</dbReference>
<dbReference type="PANTHER" id="PTHR21193:SF3">
    <property type="entry name" value="OXIDOREDUCTASE-LIKE DOMAIN-CONTAINING PROTEIN 1"/>
    <property type="match status" value="1"/>
</dbReference>
<dbReference type="OMA" id="ETTHPHE"/>
<protein>
    <submittedName>
        <fullName evidence="3">Oxidoreductase-like protein</fullName>
    </submittedName>
</protein>
<dbReference type="STRING" id="13706.A0A1X2H3E9"/>
<dbReference type="AlphaFoldDB" id="A0A1X2H3E9"/>
<feature type="region of interest" description="Disordered" evidence="1">
    <location>
        <begin position="38"/>
        <end position="68"/>
    </location>
</feature>